<name>A0A832G6J0_9BACT</name>
<comment type="caution">
    <text evidence="1">The sequence shown here is derived from an EMBL/GenBank/DDBJ whole genome shotgun (WGS) entry which is preliminary data.</text>
</comment>
<sequence length="82" mass="9869">MKTEIFREAIKSRSKIRFYYGLYQWVVEPYYISRDRNGNKVLYAKVSSSNEVKKFDFRKMANIKVFRDYKFSPIIPIIPMAS</sequence>
<dbReference type="EMBL" id="DSVI01000005">
    <property type="protein sequence ID" value="HGT47230.1"/>
    <property type="molecule type" value="Genomic_DNA"/>
</dbReference>
<organism evidence="1">
    <name type="scientific">Ignavibacterium album</name>
    <dbReference type="NCBI Taxonomy" id="591197"/>
    <lineage>
        <taxon>Bacteria</taxon>
        <taxon>Pseudomonadati</taxon>
        <taxon>Ignavibacteriota</taxon>
        <taxon>Ignavibacteria</taxon>
        <taxon>Ignavibacteriales</taxon>
        <taxon>Ignavibacteriaceae</taxon>
        <taxon>Ignavibacterium</taxon>
    </lineage>
</organism>
<reference evidence="1" key="1">
    <citation type="journal article" date="2020" name="mSystems">
        <title>Genome- and Community-Level Interaction Insights into Carbon Utilization and Element Cycling Functions of Hydrothermarchaeota in Hydrothermal Sediment.</title>
        <authorList>
            <person name="Zhou Z."/>
            <person name="Liu Y."/>
            <person name="Xu W."/>
            <person name="Pan J."/>
            <person name="Luo Z.H."/>
            <person name="Li M."/>
        </authorList>
    </citation>
    <scope>NUCLEOTIDE SEQUENCE [LARGE SCALE GENOMIC DNA]</scope>
    <source>
        <strain evidence="1">SpSt-500</strain>
    </source>
</reference>
<dbReference type="PROSITE" id="PS52050">
    <property type="entry name" value="WYL"/>
    <property type="match status" value="1"/>
</dbReference>
<protein>
    <recommendedName>
        <fullName evidence="2">WYL domain-containing protein</fullName>
    </recommendedName>
</protein>
<dbReference type="AlphaFoldDB" id="A0A832G6J0"/>
<accession>A0A832G6J0</accession>
<gene>
    <name evidence="1" type="ORF">ENS56_04300</name>
</gene>
<evidence type="ECO:0000313" key="1">
    <source>
        <dbReference type="EMBL" id="HGT47230.1"/>
    </source>
</evidence>
<evidence type="ECO:0008006" key="2">
    <source>
        <dbReference type="Google" id="ProtNLM"/>
    </source>
</evidence>
<proteinExistence type="predicted"/>